<dbReference type="AlphaFoldDB" id="A0A6A6DAQ9"/>
<evidence type="ECO:0000313" key="1">
    <source>
        <dbReference type="EMBL" id="KAF2174726.1"/>
    </source>
</evidence>
<organism evidence="1 2">
    <name type="scientific">Zopfia rhizophila CBS 207.26</name>
    <dbReference type="NCBI Taxonomy" id="1314779"/>
    <lineage>
        <taxon>Eukaryota</taxon>
        <taxon>Fungi</taxon>
        <taxon>Dikarya</taxon>
        <taxon>Ascomycota</taxon>
        <taxon>Pezizomycotina</taxon>
        <taxon>Dothideomycetes</taxon>
        <taxon>Dothideomycetes incertae sedis</taxon>
        <taxon>Zopfiaceae</taxon>
        <taxon>Zopfia</taxon>
    </lineage>
</organism>
<feature type="non-terminal residue" evidence="1">
    <location>
        <position position="1"/>
    </location>
</feature>
<dbReference type="OrthoDB" id="3780340at2759"/>
<reference evidence="1" key="1">
    <citation type="journal article" date="2020" name="Stud. Mycol.">
        <title>101 Dothideomycetes genomes: a test case for predicting lifestyles and emergence of pathogens.</title>
        <authorList>
            <person name="Haridas S."/>
            <person name="Albert R."/>
            <person name="Binder M."/>
            <person name="Bloem J."/>
            <person name="Labutti K."/>
            <person name="Salamov A."/>
            <person name="Andreopoulos B."/>
            <person name="Baker S."/>
            <person name="Barry K."/>
            <person name="Bills G."/>
            <person name="Bluhm B."/>
            <person name="Cannon C."/>
            <person name="Castanera R."/>
            <person name="Culley D."/>
            <person name="Daum C."/>
            <person name="Ezra D."/>
            <person name="Gonzalez J."/>
            <person name="Henrissat B."/>
            <person name="Kuo A."/>
            <person name="Liang C."/>
            <person name="Lipzen A."/>
            <person name="Lutzoni F."/>
            <person name="Magnuson J."/>
            <person name="Mondo S."/>
            <person name="Nolan M."/>
            <person name="Ohm R."/>
            <person name="Pangilinan J."/>
            <person name="Park H.-J."/>
            <person name="Ramirez L."/>
            <person name="Alfaro M."/>
            <person name="Sun H."/>
            <person name="Tritt A."/>
            <person name="Yoshinaga Y."/>
            <person name="Zwiers L.-H."/>
            <person name="Turgeon B."/>
            <person name="Goodwin S."/>
            <person name="Spatafora J."/>
            <person name="Crous P."/>
            <person name="Grigoriev I."/>
        </authorList>
    </citation>
    <scope>NUCLEOTIDE SEQUENCE</scope>
    <source>
        <strain evidence="1">CBS 207.26</strain>
    </source>
</reference>
<accession>A0A6A6DAQ9</accession>
<name>A0A6A6DAQ9_9PEZI</name>
<gene>
    <name evidence="1" type="ORF">K469DRAFT_613553</name>
</gene>
<evidence type="ECO:0000313" key="2">
    <source>
        <dbReference type="Proteomes" id="UP000800200"/>
    </source>
</evidence>
<dbReference type="Proteomes" id="UP000800200">
    <property type="component" value="Unassembled WGS sequence"/>
</dbReference>
<keyword evidence="2" id="KW-1185">Reference proteome</keyword>
<sequence>FSIIHEIIPTFEYILRLYEVIVEGFTNVDYNEPDAPEDHQEYNIKAAWKKLRKYYLKFNNLLAYYAATILHPYYKFYCNNSWRKHQVWLNNNKTAFIKLWATYKGDPDPATPLRKRVAVSDIQD</sequence>
<protein>
    <submittedName>
        <fullName evidence="1">Uncharacterized protein</fullName>
    </submittedName>
</protein>
<proteinExistence type="predicted"/>
<dbReference type="EMBL" id="ML994782">
    <property type="protein sequence ID" value="KAF2174726.1"/>
    <property type="molecule type" value="Genomic_DNA"/>
</dbReference>